<evidence type="ECO:0000313" key="2">
    <source>
        <dbReference type="EMBL" id="KAK7360361.1"/>
    </source>
</evidence>
<dbReference type="InterPro" id="IPR043502">
    <property type="entry name" value="DNA/RNA_pol_sf"/>
</dbReference>
<dbReference type="Pfam" id="PF24626">
    <property type="entry name" value="SH3_Tf2-1"/>
    <property type="match status" value="1"/>
</dbReference>
<sequence>MLIEIPPLRGIKHQIDLILGASLPNKPAYRSNLKETKEIHKQVEEWWIRESLNPCVMLVLLAPKKDDSWRICVDFPTSTRSPYRHSIPRLDDLLEDLHVSCLFSKIDLSAPSMFMRLINHMVRDLIAKLFFKEVVRLHGRSRSIVSDQDKVPQPLLAYPLGDISPFQVLEHIAPNTYHLNLPRDYGVSDTFNVSNLSRFVLGFDCESSHSKSGGSIPYPWHLQGGINGGGLSKIGGVFLESSSSGSTCSFFIHVHFLH</sequence>
<organism evidence="2 3">
    <name type="scientific">Canavalia gladiata</name>
    <name type="common">Sword bean</name>
    <name type="synonym">Dolichos gladiatus</name>
    <dbReference type="NCBI Taxonomy" id="3824"/>
    <lineage>
        <taxon>Eukaryota</taxon>
        <taxon>Viridiplantae</taxon>
        <taxon>Streptophyta</taxon>
        <taxon>Embryophyta</taxon>
        <taxon>Tracheophyta</taxon>
        <taxon>Spermatophyta</taxon>
        <taxon>Magnoliopsida</taxon>
        <taxon>eudicotyledons</taxon>
        <taxon>Gunneridae</taxon>
        <taxon>Pentapetalae</taxon>
        <taxon>rosids</taxon>
        <taxon>fabids</taxon>
        <taxon>Fabales</taxon>
        <taxon>Fabaceae</taxon>
        <taxon>Papilionoideae</taxon>
        <taxon>50 kb inversion clade</taxon>
        <taxon>NPAAA clade</taxon>
        <taxon>indigoferoid/millettioid clade</taxon>
        <taxon>Phaseoleae</taxon>
        <taxon>Canavalia</taxon>
    </lineage>
</organism>
<evidence type="ECO:0000313" key="3">
    <source>
        <dbReference type="Proteomes" id="UP001367508"/>
    </source>
</evidence>
<name>A0AAN9MTL4_CANGL</name>
<dbReference type="Gene3D" id="3.10.10.10">
    <property type="entry name" value="HIV Type 1 Reverse Transcriptase, subunit A, domain 1"/>
    <property type="match status" value="1"/>
</dbReference>
<dbReference type="Gene3D" id="3.30.70.270">
    <property type="match status" value="1"/>
</dbReference>
<dbReference type="PANTHER" id="PTHR35046">
    <property type="entry name" value="ZINC KNUCKLE (CCHC-TYPE) FAMILY PROTEIN"/>
    <property type="match status" value="1"/>
</dbReference>
<dbReference type="InterPro" id="IPR056924">
    <property type="entry name" value="SH3_Tf2-1"/>
</dbReference>
<dbReference type="PANTHER" id="PTHR35046:SF26">
    <property type="entry name" value="RNA-DIRECTED DNA POLYMERASE"/>
    <property type="match status" value="1"/>
</dbReference>
<gene>
    <name evidence="2" type="ORF">VNO77_02348</name>
</gene>
<accession>A0AAN9MTL4</accession>
<evidence type="ECO:0000259" key="1">
    <source>
        <dbReference type="Pfam" id="PF24626"/>
    </source>
</evidence>
<dbReference type="EMBL" id="JAYMYQ010000001">
    <property type="protein sequence ID" value="KAK7360361.1"/>
    <property type="molecule type" value="Genomic_DNA"/>
</dbReference>
<reference evidence="2 3" key="1">
    <citation type="submission" date="2024-01" db="EMBL/GenBank/DDBJ databases">
        <title>The genomes of 5 underutilized Papilionoideae crops provide insights into root nodulation and disease resistanc.</title>
        <authorList>
            <person name="Jiang F."/>
        </authorList>
    </citation>
    <scope>NUCLEOTIDE SEQUENCE [LARGE SCALE GENOMIC DNA]</scope>
    <source>
        <strain evidence="2">LVBAO_FW01</strain>
        <tissue evidence="2">Leaves</tissue>
    </source>
</reference>
<dbReference type="Proteomes" id="UP001367508">
    <property type="component" value="Unassembled WGS sequence"/>
</dbReference>
<dbReference type="InterPro" id="IPR043128">
    <property type="entry name" value="Rev_trsase/Diguanyl_cyclase"/>
</dbReference>
<proteinExistence type="predicted"/>
<dbReference type="AlphaFoldDB" id="A0AAN9MTL4"/>
<protein>
    <recommendedName>
        <fullName evidence="1">Tf2-1-like SH3-like domain-containing protein</fullName>
    </recommendedName>
</protein>
<comment type="caution">
    <text evidence="2">The sequence shown here is derived from an EMBL/GenBank/DDBJ whole genome shotgun (WGS) entry which is preliminary data.</text>
</comment>
<dbReference type="SUPFAM" id="SSF56672">
    <property type="entry name" value="DNA/RNA polymerases"/>
    <property type="match status" value="1"/>
</dbReference>
<keyword evidence="3" id="KW-1185">Reference proteome</keyword>
<feature type="domain" description="Tf2-1-like SH3-like" evidence="1">
    <location>
        <begin position="163"/>
        <end position="199"/>
    </location>
</feature>